<accession>A0A443SBX7</accession>
<feature type="disulfide bond" evidence="3">
    <location>
        <begin position="542"/>
        <end position="557"/>
    </location>
</feature>
<name>A0A443SBX7_9ACAR</name>
<dbReference type="PROSITE" id="PS50060">
    <property type="entry name" value="MAM_2"/>
    <property type="match status" value="6"/>
</dbReference>
<feature type="domain" description="MAM" evidence="4">
    <location>
        <begin position="356"/>
        <end position="523"/>
    </location>
</feature>
<gene>
    <name evidence="5" type="ORF">B4U80_05219</name>
</gene>
<proteinExistence type="predicted"/>
<dbReference type="Gene3D" id="4.10.400.10">
    <property type="entry name" value="Low-density Lipoprotein Receptor"/>
    <property type="match status" value="3"/>
</dbReference>
<dbReference type="OrthoDB" id="6516200at2759"/>
<dbReference type="GO" id="GO:0016020">
    <property type="term" value="C:membrane"/>
    <property type="evidence" value="ECO:0007669"/>
    <property type="project" value="InterPro"/>
</dbReference>
<dbReference type="Gene3D" id="2.60.120.200">
    <property type="match status" value="6"/>
</dbReference>
<dbReference type="PANTHER" id="PTHR23282:SF101">
    <property type="entry name" value="MAM DOMAIN-CONTAINING PROTEIN"/>
    <property type="match status" value="1"/>
</dbReference>
<evidence type="ECO:0000259" key="4">
    <source>
        <dbReference type="PROSITE" id="PS50060"/>
    </source>
</evidence>
<dbReference type="InterPro" id="IPR023415">
    <property type="entry name" value="LDLR_class-A_CS"/>
</dbReference>
<feature type="disulfide bond" evidence="3">
    <location>
        <begin position="921"/>
        <end position="939"/>
    </location>
</feature>
<evidence type="ECO:0000313" key="5">
    <source>
        <dbReference type="EMBL" id="RWS24974.1"/>
    </source>
</evidence>
<dbReference type="PRINTS" id="PR00261">
    <property type="entry name" value="LDLRECEPTOR"/>
</dbReference>
<sequence length="1171" mass="134879">MTGYTMGSVIAIDNVKYSKGSCDSITTNTTSNLIAELSCNFEKDMCSWSSSDKRWKTNIDKDSLGNFPAFDITTQSRKGKYLVFDDTEHIYEDTLTSIRVTGSGYQCISFWYWIKTDYDSMIKFNVSLLNESLKVQMLFEDLGRVSQGWQQIKRTFYADFKYKLTFYADCSSCVIAVDDINVYTGTCPETTNDYINCDFENENCGFVPQTNKDINWKLYYNEDVSVAYVYDANNNHYGHFMGIDFGSVQTVTGNSTLYSPIIESTKTSCVSFAFFLSKGLSGAKLNVYRTNDIAFGLVKIESYTTDKYQNWYQSHFEVISRKKWNLVFEGEYKNTTSGLIAIDNLNIYKGLCKQYRTCDFEDECKWKDLLNTNIGSTYINVNLQQVKAGVLGQDMVDYTLGRKQGRVLAMIVKSRRKYRDYYTAYQSVLFEKEKHQKTVCLQFANYFESNQEIFLYYKLSKSSEFWRIETVQDEPLNRWNFKEFEFDVPEQKFYIYIMGAIKTKQRTFIAIDDISVLFTPCPKKQETFECKSGEQILKTKVCDFRIDCESKDDEANCGDCDFQIDYCGYKNNGFSRLNGGTSNFFIDLESSVTKEASIESTFLQSSTSSCRVEFNYRINYISSDTLLTVLLGNERKRTLEIWQSTMNTTAVNNQWNKASILIGSMTRFYLIFKANINRNSWDRTRGDIALNDIQFKDCAYPEPSECQQHQFKCKNGVCIDNKFICDFENDCGDNSDETKCEHYINRCNFEQTSECKKWNWDNIYATFSRDSLTKGPTRDHTLGWSSGSFLQKDNHVKGKLWFFGLFPIKNCFFRFFYSTYAQIAAIDVKIIFADKSEKLIQTFNNYNEYFFRRAVVDLSNIVVNDFVSLSLETTIFQSLKGKGSYIAIDDVSFTPECFGDETNVITTTTEKIIDLNCVRTCDNNKCLNDSQICNFVNDCNDKSDELDCGDCKFENKMCEWQNEGDDEWILVNSLNFTENNLIPNEDATGSKLGSFVVLQSIYEKEAKTAIFRSQRLKNVSSLCYIELFYFNQLKDGSLKVQLTQIDNGTERATVMFNAPVTKAKSWRKAKIPTKTITGSFNLEIVASGENHKWIGDIVPIGIDEIKMIPCEPVREVSRISCLFSNDYCGWEVENGTWIFDNGSGQTSVIEGPLNPLRENGKNIYNILNESY</sequence>
<reference evidence="5 6" key="1">
    <citation type="journal article" date="2018" name="Gigascience">
        <title>Genomes of trombidid mites reveal novel predicted allergens and laterally-transferred genes associated with secondary metabolism.</title>
        <authorList>
            <person name="Dong X."/>
            <person name="Chaisiri K."/>
            <person name="Xia D."/>
            <person name="Armstrong S.D."/>
            <person name="Fang Y."/>
            <person name="Donnelly M.J."/>
            <person name="Kadowaki T."/>
            <person name="McGarry J.W."/>
            <person name="Darby A.C."/>
            <person name="Makepeace B.L."/>
        </authorList>
    </citation>
    <scope>NUCLEOTIDE SEQUENCE [LARGE SCALE GENOMIC DNA]</scope>
    <source>
        <strain evidence="5">UoL-UT</strain>
    </source>
</reference>
<dbReference type="CDD" id="cd00112">
    <property type="entry name" value="LDLa"/>
    <property type="match status" value="3"/>
</dbReference>
<feature type="domain" description="MAM" evidence="4">
    <location>
        <begin position="195"/>
        <end position="354"/>
    </location>
</feature>
<evidence type="ECO:0000256" key="1">
    <source>
        <dbReference type="ARBA" id="ARBA00023157"/>
    </source>
</evidence>
<feature type="disulfide bond" evidence="3">
    <location>
        <begin position="713"/>
        <end position="731"/>
    </location>
</feature>
<dbReference type="SUPFAM" id="SSF57424">
    <property type="entry name" value="LDL receptor-like module"/>
    <property type="match status" value="3"/>
</dbReference>
<keyword evidence="1 3" id="KW-1015">Disulfide bond</keyword>
<dbReference type="SMART" id="SM00137">
    <property type="entry name" value="MAM"/>
    <property type="match status" value="3"/>
</dbReference>
<dbReference type="Pfam" id="PF00629">
    <property type="entry name" value="MAM"/>
    <property type="match status" value="5"/>
</dbReference>
<protein>
    <submittedName>
        <fullName evidence="5">Apical endosomal glycoprotein-like protein</fullName>
    </submittedName>
</protein>
<evidence type="ECO:0000256" key="3">
    <source>
        <dbReference type="PROSITE-ProRule" id="PRU00124"/>
    </source>
</evidence>
<feature type="disulfide bond" evidence="3">
    <location>
        <begin position="530"/>
        <end position="548"/>
    </location>
</feature>
<dbReference type="InterPro" id="IPR002172">
    <property type="entry name" value="LDrepeatLR_classA_rpt"/>
</dbReference>
<dbReference type="Proteomes" id="UP000288716">
    <property type="component" value="Unassembled WGS sequence"/>
</dbReference>
<dbReference type="FunFam" id="4.10.400.10:FF:000065">
    <property type="entry name" value="Transmembrane protease serine 7"/>
    <property type="match status" value="1"/>
</dbReference>
<dbReference type="PROSITE" id="PS01209">
    <property type="entry name" value="LDLRA_1"/>
    <property type="match status" value="1"/>
</dbReference>
<feature type="domain" description="MAM" evidence="4">
    <location>
        <begin position="723"/>
        <end position="899"/>
    </location>
</feature>
<comment type="caution">
    <text evidence="3">Lacks conserved residue(s) required for the propagation of feature annotation.</text>
</comment>
<dbReference type="PANTHER" id="PTHR23282">
    <property type="entry name" value="APICAL ENDOSOMAL GLYCOPROTEIN PRECURSOR"/>
    <property type="match status" value="1"/>
</dbReference>
<evidence type="ECO:0000256" key="2">
    <source>
        <dbReference type="ARBA" id="ARBA00023180"/>
    </source>
</evidence>
<dbReference type="SMART" id="SM00192">
    <property type="entry name" value="LDLa"/>
    <property type="match status" value="3"/>
</dbReference>
<dbReference type="AlphaFoldDB" id="A0A443SBX7"/>
<dbReference type="EMBL" id="NCKV01004195">
    <property type="protein sequence ID" value="RWS24974.1"/>
    <property type="molecule type" value="Genomic_DNA"/>
</dbReference>
<feature type="disulfide bond" evidence="3">
    <location>
        <begin position="725"/>
        <end position="740"/>
    </location>
</feature>
<dbReference type="STRING" id="299467.A0A443SBX7"/>
<feature type="disulfide bond" evidence="3">
    <location>
        <begin position="706"/>
        <end position="718"/>
    </location>
</feature>
<feature type="domain" description="MAM" evidence="4">
    <location>
        <begin position="37"/>
        <end position="189"/>
    </location>
</feature>
<feature type="disulfide bond" evidence="3">
    <location>
        <begin position="933"/>
        <end position="948"/>
    </location>
</feature>
<evidence type="ECO:0000313" key="6">
    <source>
        <dbReference type="Proteomes" id="UP000288716"/>
    </source>
</evidence>
<dbReference type="InterPro" id="IPR013320">
    <property type="entry name" value="ConA-like_dom_sf"/>
</dbReference>
<feature type="domain" description="MAM" evidence="4">
    <location>
        <begin position="558"/>
        <end position="700"/>
    </location>
</feature>
<dbReference type="InterPro" id="IPR000998">
    <property type="entry name" value="MAM_dom"/>
</dbReference>
<dbReference type="VEuPathDB" id="VectorBase:LDEU007065"/>
<keyword evidence="6" id="KW-1185">Reference proteome</keyword>
<keyword evidence="2" id="KW-0325">Glycoprotein</keyword>
<feature type="domain" description="MAM" evidence="4">
    <location>
        <begin position="949"/>
        <end position="1112"/>
    </location>
</feature>
<organism evidence="5 6">
    <name type="scientific">Leptotrombidium deliense</name>
    <dbReference type="NCBI Taxonomy" id="299467"/>
    <lineage>
        <taxon>Eukaryota</taxon>
        <taxon>Metazoa</taxon>
        <taxon>Ecdysozoa</taxon>
        <taxon>Arthropoda</taxon>
        <taxon>Chelicerata</taxon>
        <taxon>Arachnida</taxon>
        <taxon>Acari</taxon>
        <taxon>Acariformes</taxon>
        <taxon>Trombidiformes</taxon>
        <taxon>Prostigmata</taxon>
        <taxon>Anystina</taxon>
        <taxon>Parasitengona</taxon>
        <taxon>Trombiculoidea</taxon>
        <taxon>Trombiculidae</taxon>
        <taxon>Leptotrombidium</taxon>
    </lineage>
</organism>
<comment type="caution">
    <text evidence="5">The sequence shown here is derived from an EMBL/GenBank/DDBJ whole genome shotgun (WGS) entry which is preliminary data.</text>
</comment>
<dbReference type="SUPFAM" id="SSF49899">
    <property type="entry name" value="Concanavalin A-like lectins/glucanases"/>
    <property type="match status" value="6"/>
</dbReference>
<dbReference type="CDD" id="cd06263">
    <property type="entry name" value="MAM"/>
    <property type="match status" value="1"/>
</dbReference>
<dbReference type="PROSITE" id="PS50068">
    <property type="entry name" value="LDLRA_2"/>
    <property type="match status" value="3"/>
</dbReference>
<dbReference type="InterPro" id="IPR051560">
    <property type="entry name" value="MAM_domain-containing"/>
</dbReference>
<dbReference type="InterPro" id="IPR036055">
    <property type="entry name" value="LDL_receptor-like_sf"/>
</dbReference>
<dbReference type="Pfam" id="PF00057">
    <property type="entry name" value="Ldl_recept_a"/>
    <property type="match status" value="1"/>
</dbReference>